<dbReference type="InterPro" id="IPR022209">
    <property type="entry name" value="CWC25"/>
</dbReference>
<evidence type="ECO:0000256" key="6">
    <source>
        <dbReference type="ARBA" id="ARBA00023054"/>
    </source>
</evidence>
<dbReference type="EMBL" id="ML004514">
    <property type="protein sequence ID" value="RKP29066.1"/>
    <property type="molecule type" value="Genomic_DNA"/>
</dbReference>
<comment type="subcellular location">
    <subcellularLocation>
        <location evidence="1">Nucleus</location>
    </subcellularLocation>
</comment>
<evidence type="ECO:0000256" key="5">
    <source>
        <dbReference type="ARBA" id="ARBA00022728"/>
    </source>
</evidence>
<sequence>MPGDLNLKKSWNPALKKNQKKLWEREQEVLKEHQAIKQRSKEIALEREKEQMIKLQYENDPSKLPPKQKLDLSKLGWMYSDMPKADDDENGFKEVEEDFLENTEDVQQLLQGNRPAMQSMTSRFDKVASVGAGRASANLSDDPLLLIRKQQIVQSCERERSPDRGSSRGSQSSDRHR</sequence>
<feature type="compositionally biased region" description="Low complexity" evidence="9">
    <location>
        <begin position="167"/>
        <end position="177"/>
    </location>
</feature>
<evidence type="ECO:0000256" key="3">
    <source>
        <dbReference type="ARBA" id="ARBA00020646"/>
    </source>
</evidence>
<evidence type="ECO:0000256" key="1">
    <source>
        <dbReference type="ARBA" id="ARBA00004123"/>
    </source>
</evidence>
<feature type="compositionally biased region" description="Basic and acidic residues" evidence="9">
    <location>
        <begin position="156"/>
        <end position="166"/>
    </location>
</feature>
<dbReference type="AlphaFoldDB" id="A0A4P9Z8P2"/>
<dbReference type="Pfam" id="PF10197">
    <property type="entry name" value="Cir_N"/>
    <property type="match status" value="1"/>
</dbReference>
<keyword evidence="6" id="KW-0175">Coiled coil</keyword>
<evidence type="ECO:0000259" key="10">
    <source>
        <dbReference type="SMART" id="SM01083"/>
    </source>
</evidence>
<evidence type="ECO:0000256" key="9">
    <source>
        <dbReference type="SAM" id="MobiDB-lite"/>
    </source>
</evidence>
<evidence type="ECO:0000256" key="4">
    <source>
        <dbReference type="ARBA" id="ARBA00022664"/>
    </source>
</evidence>
<dbReference type="InterPro" id="IPR019339">
    <property type="entry name" value="CIR_N_dom"/>
</dbReference>
<dbReference type="SMART" id="SM01083">
    <property type="entry name" value="Cir_N"/>
    <property type="match status" value="1"/>
</dbReference>
<dbReference type="Pfam" id="PF12542">
    <property type="entry name" value="CWC25"/>
    <property type="match status" value="1"/>
</dbReference>
<dbReference type="InterPro" id="IPR051376">
    <property type="entry name" value="CWC25_splicing_factor"/>
</dbReference>
<accession>A0A4P9Z8P2</accession>
<evidence type="ECO:0000313" key="11">
    <source>
        <dbReference type="EMBL" id="RKP29066.1"/>
    </source>
</evidence>
<dbReference type="PANTHER" id="PTHR16196:SF0">
    <property type="entry name" value="PRE-MRNA-SPLICING FACTOR CWC25 HOMOLOG"/>
    <property type="match status" value="1"/>
</dbReference>
<feature type="non-terminal residue" evidence="11">
    <location>
        <position position="177"/>
    </location>
</feature>
<evidence type="ECO:0000256" key="7">
    <source>
        <dbReference type="ARBA" id="ARBA00023187"/>
    </source>
</evidence>
<proteinExistence type="inferred from homology"/>
<evidence type="ECO:0000256" key="2">
    <source>
        <dbReference type="ARBA" id="ARBA00006695"/>
    </source>
</evidence>
<name>A0A4P9Z8P2_9ASCO</name>
<dbReference type="PANTHER" id="PTHR16196">
    <property type="entry name" value="CELL CYCLE CONTROL PROTEIN CWF25"/>
    <property type="match status" value="1"/>
</dbReference>
<keyword evidence="5" id="KW-0747">Spliceosome</keyword>
<keyword evidence="12" id="KW-1185">Reference proteome</keyword>
<dbReference type="GO" id="GO:0000398">
    <property type="term" value="P:mRNA splicing, via spliceosome"/>
    <property type="evidence" value="ECO:0007669"/>
    <property type="project" value="TreeGrafter"/>
</dbReference>
<comment type="similarity">
    <text evidence="2">Belongs to the CWC25 family.</text>
</comment>
<dbReference type="GO" id="GO:0005684">
    <property type="term" value="C:U2-type spliceosomal complex"/>
    <property type="evidence" value="ECO:0007669"/>
    <property type="project" value="TreeGrafter"/>
</dbReference>
<reference evidence="12" key="1">
    <citation type="journal article" date="2018" name="Nat. Microbiol.">
        <title>Leveraging single-cell genomics to expand the fungal tree of life.</title>
        <authorList>
            <person name="Ahrendt S.R."/>
            <person name="Quandt C.A."/>
            <person name="Ciobanu D."/>
            <person name="Clum A."/>
            <person name="Salamov A."/>
            <person name="Andreopoulos B."/>
            <person name="Cheng J.F."/>
            <person name="Woyke T."/>
            <person name="Pelin A."/>
            <person name="Henrissat B."/>
            <person name="Reynolds N.K."/>
            <person name="Benny G.L."/>
            <person name="Smith M.E."/>
            <person name="James T.Y."/>
            <person name="Grigoriev I.V."/>
        </authorList>
    </citation>
    <scope>NUCLEOTIDE SEQUENCE [LARGE SCALE GENOMIC DNA]</scope>
    <source>
        <strain evidence="12">Baker2002</strain>
    </source>
</reference>
<organism evidence="11 12">
    <name type="scientific">Metschnikowia bicuspidata</name>
    <dbReference type="NCBI Taxonomy" id="27322"/>
    <lineage>
        <taxon>Eukaryota</taxon>
        <taxon>Fungi</taxon>
        <taxon>Dikarya</taxon>
        <taxon>Ascomycota</taxon>
        <taxon>Saccharomycotina</taxon>
        <taxon>Pichiomycetes</taxon>
        <taxon>Metschnikowiaceae</taxon>
        <taxon>Metschnikowia</taxon>
    </lineage>
</organism>
<feature type="domain" description="CBF1-interacting co-repressor CIR N-terminal" evidence="10">
    <location>
        <begin position="10"/>
        <end position="46"/>
    </location>
</feature>
<gene>
    <name evidence="11" type="ORF">METBISCDRAFT_3330</name>
</gene>
<evidence type="ECO:0000256" key="8">
    <source>
        <dbReference type="ARBA" id="ARBA00023242"/>
    </source>
</evidence>
<evidence type="ECO:0000313" key="12">
    <source>
        <dbReference type="Proteomes" id="UP000268321"/>
    </source>
</evidence>
<dbReference type="Proteomes" id="UP000268321">
    <property type="component" value="Unassembled WGS sequence"/>
</dbReference>
<keyword evidence="8" id="KW-0539">Nucleus</keyword>
<keyword evidence="7" id="KW-0508">mRNA splicing</keyword>
<dbReference type="OrthoDB" id="21123at2759"/>
<protein>
    <recommendedName>
        <fullName evidence="3">Pre-mRNA-splicing factor CWC25</fullName>
    </recommendedName>
</protein>
<feature type="region of interest" description="Disordered" evidence="9">
    <location>
        <begin position="153"/>
        <end position="177"/>
    </location>
</feature>
<keyword evidence="4" id="KW-0507">mRNA processing</keyword>